<sequence length="310" mass="34441">MEKKNIMQGIAENIGKVMVGQSGAAKLMVVCLAAGGHVLIEDVPGIGKTTMANALAKSIGVSFNRIQFTPDILPSDITGFSMYNPKTGEFEYKQGSIMSNIILADEINRTSPKTQASMLEVMEERHVTVDGVTYSVPEPFMVIATQNPVEYMGTYPLPEAQLDRFLMRITMGYPSSEDEVDILYRFKNENPLNNLEPVADGEQVKELQRQVRDVHVDRSVGEYIVEIVQSTRRVEHVALGCSPRASLYLMRAAQALALYNGRDYVIPDDVKSLVIPVLAHRMVLKQEAKIRKLTAESILSDLLKDVRVPV</sequence>
<dbReference type="GO" id="GO:0016887">
    <property type="term" value="F:ATP hydrolysis activity"/>
    <property type="evidence" value="ECO:0007669"/>
    <property type="project" value="InterPro"/>
</dbReference>
<accession>A0A1B1YDL7</accession>
<reference evidence="6 7" key="1">
    <citation type="submission" date="2016-02" db="EMBL/GenBank/DDBJ databases">
        <title>Comparison of Clostridium stercorarium subspecies using comparative genomics and transcriptomics.</title>
        <authorList>
            <person name="Schellenberg J."/>
            <person name="Thallinger G."/>
            <person name="Levin D.B."/>
            <person name="Zhang X."/>
            <person name="Alvare G."/>
            <person name="Fristensky B."/>
            <person name="Sparling R."/>
        </authorList>
    </citation>
    <scope>NUCLEOTIDE SEQUENCE [LARGE SCALE GENOMIC DNA]</scope>
    <source>
        <strain evidence="6 7">DSM 2910</strain>
    </source>
</reference>
<gene>
    <name evidence="6" type="ORF">CSTERTH_07345</name>
</gene>
<dbReference type="InterPro" id="IPR041628">
    <property type="entry name" value="ChlI/MoxR_AAA_lid"/>
</dbReference>
<dbReference type="Pfam" id="PF07726">
    <property type="entry name" value="AAA_3"/>
    <property type="match status" value="1"/>
</dbReference>
<dbReference type="GO" id="GO:0005524">
    <property type="term" value="F:ATP binding"/>
    <property type="evidence" value="ECO:0007669"/>
    <property type="project" value="UniProtKB-KW"/>
</dbReference>
<proteinExistence type="inferred from homology"/>
<evidence type="ECO:0000256" key="3">
    <source>
        <dbReference type="ARBA" id="ARBA00061607"/>
    </source>
</evidence>
<feature type="domain" description="ChlI/MoxR AAA lid" evidence="5">
    <location>
        <begin position="230"/>
        <end position="301"/>
    </location>
</feature>
<dbReference type="RefSeq" id="WP_015359174.1">
    <property type="nucleotide sequence ID" value="NZ_CP014672.1"/>
</dbReference>
<dbReference type="Gene3D" id="3.40.50.300">
    <property type="entry name" value="P-loop containing nucleotide triphosphate hydrolases"/>
    <property type="match status" value="1"/>
</dbReference>
<protein>
    <submittedName>
        <fullName evidence="6">Magnesium chelatase</fullName>
    </submittedName>
</protein>
<dbReference type="EMBL" id="CP014672">
    <property type="protein sequence ID" value="ANW98851.1"/>
    <property type="molecule type" value="Genomic_DNA"/>
</dbReference>
<dbReference type="CDD" id="cd00009">
    <property type="entry name" value="AAA"/>
    <property type="match status" value="1"/>
</dbReference>
<keyword evidence="1" id="KW-0547">Nucleotide-binding</keyword>
<dbReference type="Pfam" id="PF17863">
    <property type="entry name" value="AAA_lid_2"/>
    <property type="match status" value="1"/>
</dbReference>
<evidence type="ECO:0000259" key="5">
    <source>
        <dbReference type="Pfam" id="PF17863"/>
    </source>
</evidence>
<evidence type="ECO:0000256" key="2">
    <source>
        <dbReference type="ARBA" id="ARBA00022840"/>
    </source>
</evidence>
<dbReference type="Proteomes" id="UP000092971">
    <property type="component" value="Chromosome"/>
</dbReference>
<feature type="domain" description="ATPase AAA-3" evidence="4">
    <location>
        <begin position="37"/>
        <end position="167"/>
    </location>
</feature>
<dbReference type="Gene3D" id="1.10.8.80">
    <property type="entry name" value="Magnesium chelatase subunit I, C-Terminal domain"/>
    <property type="match status" value="1"/>
</dbReference>
<dbReference type="InterPro" id="IPR050764">
    <property type="entry name" value="CbbQ/NirQ/NorQ/GpvN"/>
</dbReference>
<evidence type="ECO:0000259" key="4">
    <source>
        <dbReference type="Pfam" id="PF07726"/>
    </source>
</evidence>
<dbReference type="InterPro" id="IPR011703">
    <property type="entry name" value="ATPase_AAA-3"/>
</dbReference>
<evidence type="ECO:0000313" key="7">
    <source>
        <dbReference type="Proteomes" id="UP000092971"/>
    </source>
</evidence>
<dbReference type="FunFam" id="3.40.50.300:FF:000640">
    <property type="entry name" value="MoxR family ATPase"/>
    <property type="match status" value="1"/>
</dbReference>
<dbReference type="InterPro" id="IPR027417">
    <property type="entry name" value="P-loop_NTPase"/>
</dbReference>
<comment type="similarity">
    <text evidence="3">Belongs to the MoxR family.</text>
</comment>
<dbReference type="PANTHER" id="PTHR42759:SF5">
    <property type="entry name" value="METHANOL DEHYDROGENASE REGULATOR"/>
    <property type="match status" value="1"/>
</dbReference>
<keyword evidence="2" id="KW-0067">ATP-binding</keyword>
<dbReference type="SUPFAM" id="SSF52540">
    <property type="entry name" value="P-loop containing nucleoside triphosphate hydrolases"/>
    <property type="match status" value="1"/>
</dbReference>
<organism evidence="6 7">
    <name type="scientific">Thermoclostridium stercorarium subsp. thermolacticum DSM 2910</name>
    <dbReference type="NCBI Taxonomy" id="1121336"/>
    <lineage>
        <taxon>Bacteria</taxon>
        <taxon>Bacillati</taxon>
        <taxon>Bacillota</taxon>
        <taxon>Clostridia</taxon>
        <taxon>Eubacteriales</taxon>
        <taxon>Oscillospiraceae</taxon>
        <taxon>Thermoclostridium</taxon>
    </lineage>
</organism>
<dbReference type="PANTHER" id="PTHR42759">
    <property type="entry name" value="MOXR FAMILY PROTEIN"/>
    <property type="match status" value="1"/>
</dbReference>
<name>A0A1B1YDL7_THEST</name>
<dbReference type="PIRSF" id="PIRSF002849">
    <property type="entry name" value="AAA_ATPase_chaperone_MoxR_prd"/>
    <property type="match status" value="1"/>
</dbReference>
<dbReference type="AlphaFoldDB" id="A0A1B1YDL7"/>
<evidence type="ECO:0000256" key="1">
    <source>
        <dbReference type="ARBA" id="ARBA00022741"/>
    </source>
</evidence>
<dbReference type="OrthoDB" id="9808397at2"/>
<evidence type="ECO:0000313" key="6">
    <source>
        <dbReference type="EMBL" id="ANW98851.1"/>
    </source>
</evidence>